<evidence type="ECO:0000313" key="2">
    <source>
        <dbReference type="EMBL" id="MWA02988.1"/>
    </source>
</evidence>
<keyword evidence="3" id="KW-1185">Reference proteome</keyword>
<name>A0A6I4M9T8_9ACTN</name>
<dbReference type="EMBL" id="WBMS02000017">
    <property type="protein sequence ID" value="MWA02988.1"/>
    <property type="molecule type" value="Genomic_DNA"/>
</dbReference>
<organism evidence="2 3">
    <name type="scientific">Actinomadura physcomitrii</name>
    <dbReference type="NCBI Taxonomy" id="2650748"/>
    <lineage>
        <taxon>Bacteria</taxon>
        <taxon>Bacillati</taxon>
        <taxon>Actinomycetota</taxon>
        <taxon>Actinomycetes</taxon>
        <taxon>Streptosporangiales</taxon>
        <taxon>Thermomonosporaceae</taxon>
        <taxon>Actinomadura</taxon>
    </lineage>
</organism>
<gene>
    <name evidence="2" type="ORF">F8568_021935</name>
</gene>
<feature type="region of interest" description="Disordered" evidence="1">
    <location>
        <begin position="1"/>
        <end position="81"/>
    </location>
</feature>
<dbReference type="AlphaFoldDB" id="A0A6I4M9T8"/>
<evidence type="ECO:0000256" key="1">
    <source>
        <dbReference type="SAM" id="MobiDB-lite"/>
    </source>
</evidence>
<accession>A0A6I4M9T8</accession>
<comment type="caution">
    <text evidence="2">The sequence shown here is derived from an EMBL/GenBank/DDBJ whole genome shotgun (WGS) entry which is preliminary data.</text>
</comment>
<dbReference type="Proteomes" id="UP000462055">
    <property type="component" value="Unassembled WGS sequence"/>
</dbReference>
<reference evidence="2" key="1">
    <citation type="submission" date="2019-12" db="EMBL/GenBank/DDBJ databases">
        <title>Actinomadura physcomitrii sp. nov., a novel actinomycete isolated from moss [Physcomitrium sphaericum (Ludw) Fuernr].</title>
        <authorList>
            <person name="Zhuang X."/>
        </authorList>
    </citation>
    <scope>NUCLEOTIDE SEQUENCE [LARGE SCALE GENOMIC DNA]</scope>
    <source>
        <strain evidence="2">LD22</strain>
    </source>
</reference>
<proteinExistence type="predicted"/>
<protein>
    <submittedName>
        <fullName evidence="2">Uncharacterized protein</fullName>
    </submittedName>
</protein>
<dbReference type="RefSeq" id="WP_151595653.1">
    <property type="nucleotide sequence ID" value="NZ_WBMS02000017.1"/>
</dbReference>
<sequence length="81" mass="8278">MTKLLGGTGKYDRLHEARLTANENRAPPLTPPAADTARRRPPPQRSAVPASGSLPPGSGTAGMVEGQQESGGWDVGSSAGQ</sequence>
<evidence type="ECO:0000313" key="3">
    <source>
        <dbReference type="Proteomes" id="UP000462055"/>
    </source>
</evidence>